<reference evidence="3" key="2">
    <citation type="journal article" date="2017" name="Nat. Plants">
        <title>The Aegilops tauschii genome reveals multiple impacts of transposons.</title>
        <authorList>
            <person name="Zhao G."/>
            <person name="Zou C."/>
            <person name="Li K."/>
            <person name="Wang K."/>
            <person name="Li T."/>
            <person name="Gao L."/>
            <person name="Zhang X."/>
            <person name="Wang H."/>
            <person name="Yang Z."/>
            <person name="Liu X."/>
            <person name="Jiang W."/>
            <person name="Mao L."/>
            <person name="Kong X."/>
            <person name="Jiao Y."/>
            <person name="Jia J."/>
        </authorList>
    </citation>
    <scope>NUCLEOTIDE SEQUENCE [LARGE SCALE GENOMIC DNA]</scope>
    <source>
        <strain evidence="3">cv. AL8/78</strain>
    </source>
</reference>
<evidence type="ECO:0000256" key="1">
    <source>
        <dbReference type="SAM" id="Phobius"/>
    </source>
</evidence>
<accession>A0A453FSF2</accession>
<evidence type="ECO:0000313" key="3">
    <source>
        <dbReference type="Proteomes" id="UP000015105"/>
    </source>
</evidence>
<keyword evidence="1" id="KW-0812">Transmembrane</keyword>
<proteinExistence type="predicted"/>
<keyword evidence="1" id="KW-0472">Membrane</keyword>
<protein>
    <submittedName>
        <fullName evidence="2">Uncharacterized protein</fullName>
    </submittedName>
</protein>
<dbReference type="AlphaFoldDB" id="A0A453FSF2"/>
<keyword evidence="3" id="KW-1185">Reference proteome</keyword>
<feature type="transmembrane region" description="Helical" evidence="1">
    <location>
        <begin position="63"/>
        <end position="90"/>
    </location>
</feature>
<reference evidence="3" key="1">
    <citation type="journal article" date="2014" name="Science">
        <title>Ancient hybridizations among the ancestral genomes of bread wheat.</title>
        <authorList>
            <consortium name="International Wheat Genome Sequencing Consortium,"/>
            <person name="Marcussen T."/>
            <person name="Sandve S.R."/>
            <person name="Heier L."/>
            <person name="Spannagl M."/>
            <person name="Pfeifer M."/>
            <person name="Jakobsen K.S."/>
            <person name="Wulff B.B."/>
            <person name="Steuernagel B."/>
            <person name="Mayer K.F."/>
            <person name="Olsen O.A."/>
        </authorList>
    </citation>
    <scope>NUCLEOTIDE SEQUENCE [LARGE SCALE GENOMIC DNA]</scope>
    <source>
        <strain evidence="3">cv. AL8/78</strain>
    </source>
</reference>
<reference evidence="2" key="5">
    <citation type="journal article" date="2021" name="G3 (Bethesda)">
        <title>Aegilops tauschii genome assembly Aet v5.0 features greater sequence contiguity and improved annotation.</title>
        <authorList>
            <person name="Wang L."/>
            <person name="Zhu T."/>
            <person name="Rodriguez J.C."/>
            <person name="Deal K.R."/>
            <person name="Dubcovsky J."/>
            <person name="McGuire P.E."/>
            <person name="Lux T."/>
            <person name="Spannagl M."/>
            <person name="Mayer K.F.X."/>
            <person name="Baldrich P."/>
            <person name="Meyers B.C."/>
            <person name="Huo N."/>
            <person name="Gu Y.Q."/>
            <person name="Zhou H."/>
            <person name="Devos K.M."/>
            <person name="Bennetzen J.L."/>
            <person name="Unver T."/>
            <person name="Budak H."/>
            <person name="Gulick P.J."/>
            <person name="Galiba G."/>
            <person name="Kalapos B."/>
            <person name="Nelson D.R."/>
            <person name="Li P."/>
            <person name="You F.M."/>
            <person name="Luo M.C."/>
            <person name="Dvorak J."/>
        </authorList>
    </citation>
    <scope>NUCLEOTIDE SEQUENCE [LARGE SCALE GENOMIC DNA]</scope>
    <source>
        <strain evidence="2">cv. AL8/78</strain>
    </source>
</reference>
<reference evidence="2" key="3">
    <citation type="journal article" date="2017" name="Nature">
        <title>Genome sequence of the progenitor of the wheat D genome Aegilops tauschii.</title>
        <authorList>
            <person name="Luo M.C."/>
            <person name="Gu Y.Q."/>
            <person name="Puiu D."/>
            <person name="Wang H."/>
            <person name="Twardziok S.O."/>
            <person name="Deal K.R."/>
            <person name="Huo N."/>
            <person name="Zhu T."/>
            <person name="Wang L."/>
            <person name="Wang Y."/>
            <person name="McGuire P.E."/>
            <person name="Liu S."/>
            <person name="Long H."/>
            <person name="Ramasamy R.K."/>
            <person name="Rodriguez J.C."/>
            <person name="Van S.L."/>
            <person name="Yuan L."/>
            <person name="Wang Z."/>
            <person name="Xia Z."/>
            <person name="Xiao L."/>
            <person name="Anderson O.D."/>
            <person name="Ouyang S."/>
            <person name="Liang Y."/>
            <person name="Zimin A.V."/>
            <person name="Pertea G."/>
            <person name="Qi P."/>
            <person name="Bennetzen J.L."/>
            <person name="Dai X."/>
            <person name="Dawson M.W."/>
            <person name="Muller H.G."/>
            <person name="Kugler K."/>
            <person name="Rivarola-Duarte L."/>
            <person name="Spannagl M."/>
            <person name="Mayer K.F.X."/>
            <person name="Lu F.H."/>
            <person name="Bevan M.W."/>
            <person name="Leroy P."/>
            <person name="Li P."/>
            <person name="You F.M."/>
            <person name="Sun Q."/>
            <person name="Liu Z."/>
            <person name="Lyons E."/>
            <person name="Wicker T."/>
            <person name="Salzberg S.L."/>
            <person name="Devos K.M."/>
            <person name="Dvorak J."/>
        </authorList>
    </citation>
    <scope>NUCLEOTIDE SEQUENCE [LARGE SCALE GENOMIC DNA]</scope>
    <source>
        <strain evidence="2">cv. AL8/78</strain>
    </source>
</reference>
<evidence type="ECO:0000313" key="2">
    <source>
        <dbReference type="EnsemblPlants" id="AET3Gv20765000.14"/>
    </source>
</evidence>
<dbReference type="Proteomes" id="UP000015105">
    <property type="component" value="Chromosome 3D"/>
</dbReference>
<reference evidence="2" key="4">
    <citation type="submission" date="2019-03" db="UniProtKB">
        <authorList>
            <consortium name="EnsemblPlants"/>
        </authorList>
    </citation>
    <scope>IDENTIFICATION</scope>
</reference>
<dbReference type="EnsemblPlants" id="AET3Gv20765000.14">
    <property type="protein sequence ID" value="AET3Gv20765000.14"/>
    <property type="gene ID" value="AET3Gv20765000"/>
</dbReference>
<sequence>MCLSIHLQGGRTPRAELQSSRAAGRKKKKAHIYASLRCEHSSLESKICLSLHHVKCGLQVSPYFYVAMCLFCSSAYCVSCYLLQVSLFFFYSQSSRPLLACALINAIC</sequence>
<organism evidence="2 3">
    <name type="scientific">Aegilops tauschii subsp. strangulata</name>
    <name type="common">Goatgrass</name>
    <dbReference type="NCBI Taxonomy" id="200361"/>
    <lineage>
        <taxon>Eukaryota</taxon>
        <taxon>Viridiplantae</taxon>
        <taxon>Streptophyta</taxon>
        <taxon>Embryophyta</taxon>
        <taxon>Tracheophyta</taxon>
        <taxon>Spermatophyta</taxon>
        <taxon>Magnoliopsida</taxon>
        <taxon>Liliopsida</taxon>
        <taxon>Poales</taxon>
        <taxon>Poaceae</taxon>
        <taxon>BOP clade</taxon>
        <taxon>Pooideae</taxon>
        <taxon>Triticodae</taxon>
        <taxon>Triticeae</taxon>
        <taxon>Triticinae</taxon>
        <taxon>Aegilops</taxon>
    </lineage>
</organism>
<keyword evidence="1" id="KW-1133">Transmembrane helix</keyword>
<name>A0A453FSF2_AEGTS</name>
<dbReference type="Gramene" id="AET3Gv20765000.14">
    <property type="protein sequence ID" value="AET3Gv20765000.14"/>
    <property type="gene ID" value="AET3Gv20765000"/>
</dbReference>